<sequence length="166" mass="18727">MQWNAIFRTDLTVCGTNRQHKKLEEVMNKPGDPYKTSGFDSIFFHIYTHVQLSPVKCGRHKLTVDFLDTTAGAGRPLDPTTAKHNINIGSIVCSALVLVTRWILKNVPGITASFGKGIAREEIKRLKIIVLRESEHNTEELRRIPVKIGNTPTQRCQAQIMQFSQT</sequence>
<proteinExistence type="predicted"/>
<comment type="caution">
    <text evidence="1">The sequence shown here is derived from an EMBL/GenBank/DDBJ whole genome shotgun (WGS) entry which is preliminary data.</text>
</comment>
<evidence type="ECO:0000313" key="2">
    <source>
        <dbReference type="Proteomes" id="UP000186601"/>
    </source>
</evidence>
<evidence type="ECO:0000313" key="1">
    <source>
        <dbReference type="EMBL" id="PSR71589.1"/>
    </source>
</evidence>
<gene>
    <name evidence="1" type="ORF">PHLCEN_2v12533</name>
</gene>
<name>A0A2R6NGY3_9APHY</name>
<dbReference type="Proteomes" id="UP000186601">
    <property type="component" value="Unassembled WGS sequence"/>
</dbReference>
<reference evidence="1 2" key="1">
    <citation type="submission" date="2018-02" db="EMBL/GenBank/DDBJ databases">
        <title>Genome sequence of the basidiomycete white-rot fungus Phlebia centrifuga.</title>
        <authorList>
            <person name="Granchi Z."/>
            <person name="Peng M."/>
            <person name="de Vries R.P."/>
            <person name="Hilden K."/>
            <person name="Makela M.R."/>
            <person name="Grigoriev I."/>
            <person name="Riley R."/>
        </authorList>
    </citation>
    <scope>NUCLEOTIDE SEQUENCE [LARGE SCALE GENOMIC DNA]</scope>
    <source>
        <strain evidence="1 2">FBCC195</strain>
    </source>
</reference>
<dbReference type="EMBL" id="MLYV02001262">
    <property type="protein sequence ID" value="PSR71589.1"/>
    <property type="molecule type" value="Genomic_DNA"/>
</dbReference>
<organism evidence="1 2">
    <name type="scientific">Hermanssonia centrifuga</name>
    <dbReference type="NCBI Taxonomy" id="98765"/>
    <lineage>
        <taxon>Eukaryota</taxon>
        <taxon>Fungi</taxon>
        <taxon>Dikarya</taxon>
        <taxon>Basidiomycota</taxon>
        <taxon>Agaricomycotina</taxon>
        <taxon>Agaricomycetes</taxon>
        <taxon>Polyporales</taxon>
        <taxon>Meruliaceae</taxon>
        <taxon>Hermanssonia</taxon>
    </lineage>
</organism>
<protein>
    <submittedName>
        <fullName evidence="1">Uncharacterized protein</fullName>
    </submittedName>
</protein>
<keyword evidence="2" id="KW-1185">Reference proteome</keyword>
<dbReference type="AlphaFoldDB" id="A0A2R6NGY3"/>
<accession>A0A2R6NGY3</accession>